<dbReference type="AlphaFoldDB" id="F0UPN1"/>
<accession>F0UPN1</accession>
<evidence type="ECO:0000313" key="2">
    <source>
        <dbReference type="Proteomes" id="UP000008142"/>
    </source>
</evidence>
<dbReference type="OrthoDB" id="10356475at2759"/>
<protein>
    <submittedName>
        <fullName evidence="1">Uncharacterized protein</fullName>
    </submittedName>
</protein>
<gene>
    <name evidence="1" type="ORF">HCEG_06199</name>
</gene>
<dbReference type="EMBL" id="DS990640">
    <property type="protein sequence ID" value="EGC46984.1"/>
    <property type="molecule type" value="Genomic_DNA"/>
</dbReference>
<dbReference type="Proteomes" id="UP000008142">
    <property type="component" value="Unassembled WGS sequence"/>
</dbReference>
<dbReference type="HOGENOM" id="CLU_1098247_0_0_1"/>
<evidence type="ECO:0000313" key="1">
    <source>
        <dbReference type="EMBL" id="EGC46984.1"/>
    </source>
</evidence>
<sequence length="253" mass="28203">MAILNVSADEIMLQLTQTRISDFALAPIRGTFQQANFDPVISTQSTGLHFQGARTSGEFSFFFWMTECKKPTEDWRGLKFWPNGAMIPNASYPAVKPDHDCSSIQAPQRGVRLQGLENPKSACGKRETNFGRDINLALSKGICSPADPNREKLKEGPDADQNHGVWVNLPLPFQANIAQVIKYHSEGSSKNGLQTWSRFCTCTFTVHVLSTANMPDAAFYPRDANLSEALVWGTGNEAKVPIKHVRQWRVNYN</sequence>
<name>F0UPN1_AJEC8</name>
<proteinExistence type="predicted"/>
<organism evidence="2">
    <name type="scientific">Ajellomyces capsulatus (strain H88)</name>
    <name type="common">Darling's disease fungus</name>
    <name type="synonym">Histoplasma capsulatum</name>
    <dbReference type="NCBI Taxonomy" id="544711"/>
    <lineage>
        <taxon>Eukaryota</taxon>
        <taxon>Fungi</taxon>
        <taxon>Dikarya</taxon>
        <taxon>Ascomycota</taxon>
        <taxon>Pezizomycotina</taxon>
        <taxon>Eurotiomycetes</taxon>
        <taxon>Eurotiomycetidae</taxon>
        <taxon>Onygenales</taxon>
        <taxon>Ajellomycetaceae</taxon>
        <taxon>Histoplasma</taxon>
    </lineage>
</organism>
<reference evidence="2" key="1">
    <citation type="submission" date="2008-07" db="EMBL/GenBank/DDBJ databases">
        <title>Annotation of Ajellomyces capsulatus strain H88.</title>
        <authorList>
            <person name="Champion M."/>
            <person name="Cuomo C."/>
            <person name="Ma L.-J."/>
            <person name="Henn M.R."/>
            <person name="Sil A."/>
            <person name="Goldman B."/>
            <person name="Young S.K."/>
            <person name="Kodira C.D."/>
            <person name="Zeng Q."/>
            <person name="Koehrsen M."/>
            <person name="Alvarado L."/>
            <person name="Berlin A."/>
            <person name="Borenstein D."/>
            <person name="Chen Z."/>
            <person name="Engels R."/>
            <person name="Freedman E."/>
            <person name="Gellesch M."/>
            <person name="Goldberg J."/>
            <person name="Griggs A."/>
            <person name="Gujja S."/>
            <person name="Heiman D."/>
            <person name="Hepburn T."/>
            <person name="Howarth C."/>
            <person name="Jen D."/>
            <person name="Larson L."/>
            <person name="Lewis B."/>
            <person name="Mehta T."/>
            <person name="Park D."/>
            <person name="Pearson M."/>
            <person name="Roberts A."/>
            <person name="Saif S."/>
            <person name="Shea T."/>
            <person name="Shenoy N."/>
            <person name="Sisk P."/>
            <person name="Stolte C."/>
            <person name="Sykes S."/>
            <person name="Walk T."/>
            <person name="White J."/>
            <person name="Yandava C."/>
            <person name="Klein B."/>
            <person name="McEwen J.G."/>
            <person name="Puccia R."/>
            <person name="Goldman G.H."/>
            <person name="Felipe M.S."/>
            <person name="Nino-Vega G."/>
            <person name="San-Blas G."/>
            <person name="Taylor J."/>
            <person name="Mendoza L."/>
            <person name="Galagan J."/>
            <person name="Nusbaum C."/>
            <person name="Birren B."/>
        </authorList>
    </citation>
    <scope>NUCLEOTIDE SEQUENCE [LARGE SCALE GENOMIC DNA]</scope>
    <source>
        <strain evidence="2">H88</strain>
    </source>
</reference>